<accession>A0A162AG58</accession>
<dbReference type="Gramene" id="KZN00431">
    <property type="protein sequence ID" value="KZN00431"/>
    <property type="gene ID" value="DCAR_009185"/>
</dbReference>
<name>A0A162AG58_DAUCS</name>
<protein>
    <recommendedName>
        <fullName evidence="2">HSF-type DNA-binding domain-containing protein</fullName>
    </recommendedName>
</protein>
<dbReference type="AlphaFoldDB" id="A0A162AG58"/>
<proteinExistence type="predicted"/>
<organism evidence="1">
    <name type="scientific">Daucus carota subsp. sativus</name>
    <name type="common">Carrot</name>
    <dbReference type="NCBI Taxonomy" id="79200"/>
    <lineage>
        <taxon>Eukaryota</taxon>
        <taxon>Viridiplantae</taxon>
        <taxon>Streptophyta</taxon>
        <taxon>Embryophyta</taxon>
        <taxon>Tracheophyta</taxon>
        <taxon>Spermatophyta</taxon>
        <taxon>Magnoliopsida</taxon>
        <taxon>eudicotyledons</taxon>
        <taxon>Gunneridae</taxon>
        <taxon>Pentapetalae</taxon>
        <taxon>asterids</taxon>
        <taxon>campanulids</taxon>
        <taxon>Apiales</taxon>
        <taxon>Apiaceae</taxon>
        <taxon>Apioideae</taxon>
        <taxon>Scandiceae</taxon>
        <taxon>Daucinae</taxon>
        <taxon>Daucus</taxon>
        <taxon>Daucus sect. Daucus</taxon>
    </lineage>
</organism>
<dbReference type="EMBL" id="LNRQ01000003">
    <property type="protein sequence ID" value="KZN00431.1"/>
    <property type="molecule type" value="Genomic_DNA"/>
</dbReference>
<sequence>MNYYEDAWSNVVPQPLVVDSSIPPFLSKTFDLVDDAALDSVISWSVAGSVLRRRSLPGSSLLLEWEFIILQPKDQLSIMSPRTAKKFMKHQQTEQAMLSLSEAGQIVKYRDDLDQNLATPSRNPHLIPVAAEQIAHFISEEKVDSPGLGAEGPPCHFENIGSYAFDIPDDLPRPLEQGRMGTPKLEPKECFQEYSVSPGFEELARPENWNMGFEAGISGSNTEVWGNFNNFVAPEFRVTSGMSDIWEVSSSEVAVGPEFDIWPADEF</sequence>
<evidence type="ECO:0000313" key="1">
    <source>
        <dbReference type="EMBL" id="KZN00431.1"/>
    </source>
</evidence>
<gene>
    <name evidence="1" type="ORF">DCAR_009185</name>
</gene>
<comment type="caution">
    <text evidence="1">The sequence shown here is derived from an EMBL/GenBank/DDBJ whole genome shotgun (WGS) entry which is preliminary data.</text>
</comment>
<reference evidence="1" key="1">
    <citation type="journal article" date="2016" name="Nat. Genet.">
        <title>A high-quality carrot genome assembly provides new insights into carotenoid accumulation and asterid genome evolution.</title>
        <authorList>
            <person name="Iorizzo M."/>
            <person name="Ellison S."/>
            <person name="Senalik D."/>
            <person name="Zeng P."/>
            <person name="Satapoomin P."/>
            <person name="Huang J."/>
            <person name="Bowman M."/>
            <person name="Iovene M."/>
            <person name="Sanseverino W."/>
            <person name="Cavagnaro P."/>
            <person name="Yildiz M."/>
            <person name="Macko-Podgorni A."/>
            <person name="Moranska E."/>
            <person name="Grzebelus E."/>
            <person name="Grzebelus D."/>
            <person name="Ashrafi H."/>
            <person name="Zheng Z."/>
            <person name="Cheng S."/>
            <person name="Spooner D."/>
            <person name="Van Deynze A."/>
            <person name="Simon P."/>
        </authorList>
    </citation>
    <scope>NUCLEOTIDE SEQUENCE [LARGE SCALE GENOMIC DNA]</scope>
    <source>
        <tissue evidence="1">Leaf</tissue>
    </source>
</reference>
<evidence type="ECO:0008006" key="2">
    <source>
        <dbReference type="Google" id="ProtNLM"/>
    </source>
</evidence>
<dbReference type="STRING" id="79200.A0A162AG58"/>